<protein>
    <submittedName>
        <fullName evidence="2">COMM domain-containing protein 2</fullName>
    </submittedName>
</protein>
<dbReference type="PANTHER" id="PTHR15857:SF0">
    <property type="entry name" value="COMM DOMAIN-CONTAINING PROTEIN 2"/>
    <property type="match status" value="1"/>
</dbReference>
<dbReference type="PANTHER" id="PTHR15857">
    <property type="entry name" value="COMM DOMAIN CONTAINING PROTEIN 2"/>
    <property type="match status" value="1"/>
</dbReference>
<feature type="domain" description="COMM" evidence="1">
    <location>
        <begin position="124"/>
        <end position="191"/>
    </location>
</feature>
<dbReference type="InterPro" id="IPR017920">
    <property type="entry name" value="COMM"/>
</dbReference>
<evidence type="ECO:0000313" key="2">
    <source>
        <dbReference type="EMBL" id="OWA51361.1"/>
    </source>
</evidence>
<evidence type="ECO:0000313" key="3">
    <source>
        <dbReference type="Proteomes" id="UP000192578"/>
    </source>
</evidence>
<evidence type="ECO:0000259" key="1">
    <source>
        <dbReference type="PROSITE" id="PS51269"/>
    </source>
</evidence>
<accession>A0A9X6NEN7</accession>
<reference evidence="3" key="1">
    <citation type="submission" date="2017-01" db="EMBL/GenBank/DDBJ databases">
        <title>Comparative genomics of anhydrobiosis in the tardigrade Hypsibius dujardini.</title>
        <authorList>
            <person name="Yoshida Y."/>
            <person name="Koutsovoulos G."/>
            <person name="Laetsch D."/>
            <person name="Stevens L."/>
            <person name="Kumar S."/>
            <person name="Horikawa D."/>
            <person name="Ishino K."/>
            <person name="Komine S."/>
            <person name="Tomita M."/>
            <person name="Blaxter M."/>
            <person name="Arakawa K."/>
        </authorList>
    </citation>
    <scope>NUCLEOTIDE SEQUENCE [LARGE SCALE GENOMIC DNA]</scope>
    <source>
        <strain evidence="3">Z151</strain>
    </source>
</reference>
<dbReference type="AlphaFoldDB" id="A0A9X6NEN7"/>
<dbReference type="InterPro" id="IPR037354">
    <property type="entry name" value="Commd2"/>
</dbReference>
<dbReference type="OrthoDB" id="10257479at2759"/>
<gene>
    <name evidence="2" type="ORF">BV898_15847</name>
</gene>
<organism evidence="2 3">
    <name type="scientific">Hypsibius exemplaris</name>
    <name type="common">Freshwater tardigrade</name>
    <dbReference type="NCBI Taxonomy" id="2072580"/>
    <lineage>
        <taxon>Eukaryota</taxon>
        <taxon>Metazoa</taxon>
        <taxon>Ecdysozoa</taxon>
        <taxon>Tardigrada</taxon>
        <taxon>Eutardigrada</taxon>
        <taxon>Parachela</taxon>
        <taxon>Hypsibioidea</taxon>
        <taxon>Hypsibiidae</taxon>
        <taxon>Hypsibius</taxon>
    </lineage>
</organism>
<dbReference type="Pfam" id="PF21672">
    <property type="entry name" value="COMM_HN"/>
    <property type="match status" value="1"/>
</dbReference>
<name>A0A9X6NEN7_HYPEX</name>
<keyword evidence="3" id="KW-1185">Reference proteome</keyword>
<dbReference type="Proteomes" id="UP000192578">
    <property type="component" value="Unassembled WGS sequence"/>
</dbReference>
<dbReference type="Pfam" id="PF07258">
    <property type="entry name" value="COMM_domain"/>
    <property type="match status" value="1"/>
</dbReference>
<sequence length="200" mass="22581">MAVFVLDTQHQAQLLTLQAVDPDTAWEFCKVALQLFRGGPQPRMIEKAAKKLDWPPEKLQTTLEAIMALFKEAVKAEIQPEDLQASLTSAGLQSHYAVLLVAAFGESRQEIQTLLQDTTFDTARLKAFDWRFEVEIASRTIHSEIKPHFLLRLELGKQAASSVHLLQMDIPTLIHVTEELESALQDVKSTHAKKMMRHAK</sequence>
<comment type="caution">
    <text evidence="2">The sequence shown here is derived from an EMBL/GenBank/DDBJ whole genome shotgun (WGS) entry which is preliminary data.</text>
</comment>
<proteinExistence type="predicted"/>
<dbReference type="PROSITE" id="PS51269">
    <property type="entry name" value="COMM"/>
    <property type="match status" value="1"/>
</dbReference>
<dbReference type="EMBL" id="MTYJ01000224">
    <property type="protein sequence ID" value="OWA51361.1"/>
    <property type="molecule type" value="Genomic_DNA"/>
</dbReference>